<name>A0ACC2E8A0_DIPCM</name>
<dbReference type="EMBL" id="CM055094">
    <property type="protein sequence ID" value="KAJ7562706.1"/>
    <property type="molecule type" value="Genomic_DNA"/>
</dbReference>
<accession>A0ACC2E8A0</accession>
<evidence type="ECO:0000313" key="1">
    <source>
        <dbReference type="EMBL" id="KAJ7562706.1"/>
    </source>
</evidence>
<dbReference type="Proteomes" id="UP001162992">
    <property type="component" value="Chromosome 3"/>
</dbReference>
<keyword evidence="2" id="KW-1185">Reference proteome</keyword>
<reference evidence="2" key="1">
    <citation type="journal article" date="2024" name="Proc. Natl. Acad. Sci. U.S.A.">
        <title>Extraordinary preservation of gene collinearity over three hundred million years revealed in homosporous lycophytes.</title>
        <authorList>
            <person name="Li C."/>
            <person name="Wickell D."/>
            <person name="Kuo L.Y."/>
            <person name="Chen X."/>
            <person name="Nie B."/>
            <person name="Liao X."/>
            <person name="Peng D."/>
            <person name="Ji J."/>
            <person name="Jenkins J."/>
            <person name="Williams M."/>
            <person name="Shu S."/>
            <person name="Plott C."/>
            <person name="Barry K."/>
            <person name="Rajasekar S."/>
            <person name="Grimwood J."/>
            <person name="Han X."/>
            <person name="Sun S."/>
            <person name="Hou Z."/>
            <person name="He W."/>
            <person name="Dai G."/>
            <person name="Sun C."/>
            <person name="Schmutz J."/>
            <person name="Leebens-Mack J.H."/>
            <person name="Li F.W."/>
            <person name="Wang L."/>
        </authorList>
    </citation>
    <scope>NUCLEOTIDE SEQUENCE [LARGE SCALE GENOMIC DNA]</scope>
    <source>
        <strain evidence="2">cv. PW_Plant_1</strain>
    </source>
</reference>
<evidence type="ECO:0000313" key="2">
    <source>
        <dbReference type="Proteomes" id="UP001162992"/>
    </source>
</evidence>
<gene>
    <name evidence="1" type="ORF">O6H91_03G081100</name>
</gene>
<protein>
    <submittedName>
        <fullName evidence="1">Uncharacterized protein</fullName>
    </submittedName>
</protein>
<comment type="caution">
    <text evidence="1">The sequence shown here is derived from an EMBL/GenBank/DDBJ whole genome shotgun (WGS) entry which is preliminary data.</text>
</comment>
<proteinExistence type="predicted"/>
<organism evidence="1 2">
    <name type="scientific">Diphasiastrum complanatum</name>
    <name type="common">Issler's clubmoss</name>
    <name type="synonym">Lycopodium complanatum</name>
    <dbReference type="NCBI Taxonomy" id="34168"/>
    <lineage>
        <taxon>Eukaryota</taxon>
        <taxon>Viridiplantae</taxon>
        <taxon>Streptophyta</taxon>
        <taxon>Embryophyta</taxon>
        <taxon>Tracheophyta</taxon>
        <taxon>Lycopodiopsida</taxon>
        <taxon>Lycopodiales</taxon>
        <taxon>Lycopodiaceae</taxon>
        <taxon>Lycopodioideae</taxon>
        <taxon>Diphasiastrum</taxon>
    </lineage>
</organism>
<sequence length="275" mass="30748">MLELRSIWKRKEKVVAIPLGSDTSVTSFEEKICYCVECRVSLAENRSIWERQSTAGKRLFSKHAFSTISKVTVSSSDEIFSDPVHELYSEPYVVTETTLQYCHFDLEGSEGNHSAAILGPKQGTRDGDDAKSSFSSNKASQNSLHRQVNVDQGKHRKTITGKDSRKAIRSKCLASSTADCAALCCCPFTLFKLVALIWKLPTHGARKMTAKLRKKNNKLPFPEHQETDNPTPTLPRFSSSLDVFAIQESRVVMGFGDPNDWKMYFGSRTGVLLDD</sequence>